<reference evidence="12" key="5">
    <citation type="submission" date="2025-09" db="UniProtKB">
        <authorList>
            <consortium name="Ensembl"/>
        </authorList>
    </citation>
    <scope>IDENTIFICATION</scope>
</reference>
<dbReference type="EC" id="3.1.11.2" evidence="3"/>
<reference evidence="13" key="2">
    <citation type="journal article" date="2017" name="Sci. Adv.">
        <title>A tail of two voltages: Proteomic comparison of the three electric organs of the electric eel.</title>
        <authorList>
            <person name="Traeger L.L."/>
            <person name="Sabat G."/>
            <person name="Barrett-Wilt G.A."/>
            <person name="Wells G.B."/>
            <person name="Sussman M.R."/>
        </authorList>
    </citation>
    <scope>NUCLEOTIDE SEQUENCE [LARGE SCALE GENOMIC DNA]</scope>
</reference>
<feature type="binding site" evidence="9">
    <location>
        <position position="152"/>
    </location>
    <ligand>
        <name>Mg(2+)</name>
        <dbReference type="ChEBI" id="CHEBI:18420"/>
        <label>1</label>
    </ligand>
</feature>
<feature type="binding site" evidence="9">
    <location>
        <position position="43"/>
    </location>
    <ligand>
        <name>Mg(2+)</name>
        <dbReference type="ChEBI" id="CHEBI:18420"/>
        <label>1</label>
    </ligand>
</feature>
<feature type="binding site" evidence="9">
    <location>
        <position position="154"/>
    </location>
    <ligand>
        <name>Mg(2+)</name>
        <dbReference type="ChEBI" id="CHEBI:18420"/>
        <label>1</label>
    </ligand>
</feature>
<dbReference type="PANTHER" id="PTHR22748:SF6">
    <property type="entry name" value="DNA-(APURINIC OR APYRIMIDINIC SITE) ENDONUCLEASE"/>
    <property type="match status" value="1"/>
</dbReference>
<evidence type="ECO:0000256" key="7">
    <source>
        <dbReference type="ARBA" id="ARBA00022842"/>
    </source>
</evidence>
<organism evidence="12 13">
    <name type="scientific">Electrophorus electricus</name>
    <name type="common">Electric eel</name>
    <name type="synonym">Gymnotus electricus</name>
    <dbReference type="NCBI Taxonomy" id="8005"/>
    <lineage>
        <taxon>Eukaryota</taxon>
        <taxon>Metazoa</taxon>
        <taxon>Chordata</taxon>
        <taxon>Craniata</taxon>
        <taxon>Vertebrata</taxon>
        <taxon>Euteleostomi</taxon>
        <taxon>Actinopterygii</taxon>
        <taxon>Neopterygii</taxon>
        <taxon>Teleostei</taxon>
        <taxon>Ostariophysi</taxon>
        <taxon>Gymnotiformes</taxon>
        <taxon>Gymnotoidei</taxon>
        <taxon>Gymnotidae</taxon>
        <taxon>Electrophorus</taxon>
    </lineage>
</organism>
<comment type="catalytic activity">
    <reaction evidence="1">
        <text>Exonucleolytic cleavage in the 3'- to 5'-direction to yield nucleoside 5'-phosphates.</text>
        <dbReference type="EC" id="3.1.11.2"/>
    </reaction>
</comment>
<evidence type="ECO:0000313" key="12">
    <source>
        <dbReference type="Ensembl" id="ENSEEEP00000007728.1"/>
    </source>
</evidence>
<feature type="domain" description="Endonuclease/exonuclease/phosphatase" evidence="11">
    <location>
        <begin position="13"/>
        <end position="219"/>
    </location>
</feature>
<dbReference type="GeneTree" id="ENSGT00980000199373"/>
<evidence type="ECO:0000313" key="13">
    <source>
        <dbReference type="Proteomes" id="UP000314983"/>
    </source>
</evidence>
<evidence type="ECO:0000256" key="2">
    <source>
        <dbReference type="ARBA" id="ARBA00007092"/>
    </source>
</evidence>
<reference evidence="13" key="1">
    <citation type="journal article" date="2014" name="Science">
        <title>Nonhuman genetics. Genomic basis for the convergent evolution of electric organs.</title>
        <authorList>
            <person name="Gallant J.R."/>
            <person name="Traeger L.L."/>
            <person name="Volkening J.D."/>
            <person name="Moffett H."/>
            <person name="Chen P.H."/>
            <person name="Novina C.D."/>
            <person name="Phillips G.N.Jr."/>
            <person name="Anand R."/>
            <person name="Wells G.B."/>
            <person name="Pinch M."/>
            <person name="Guth R."/>
            <person name="Unguez G.A."/>
            <person name="Albert J.S."/>
            <person name="Zakon H.H."/>
            <person name="Samanta M.P."/>
            <person name="Sussman M.R."/>
        </authorList>
    </citation>
    <scope>NUCLEOTIDE SEQUENCE [LARGE SCALE GENOMIC DNA]</scope>
</reference>
<evidence type="ECO:0000256" key="4">
    <source>
        <dbReference type="ARBA" id="ARBA00022723"/>
    </source>
</evidence>
<keyword evidence="13" id="KW-1185">Reference proteome</keyword>
<proteinExistence type="inferred from homology"/>
<dbReference type="PANTHER" id="PTHR22748">
    <property type="entry name" value="AP ENDONUCLEASE"/>
    <property type="match status" value="1"/>
</dbReference>
<evidence type="ECO:0000256" key="10">
    <source>
        <dbReference type="PIRSR" id="PIRSR604808-3"/>
    </source>
</evidence>
<evidence type="ECO:0000256" key="8">
    <source>
        <dbReference type="ARBA" id="ARBA00023204"/>
    </source>
</evidence>
<dbReference type="Proteomes" id="UP000314983">
    <property type="component" value="Chromosome 15"/>
</dbReference>
<dbReference type="InterPro" id="IPR036691">
    <property type="entry name" value="Endo/exonu/phosph_ase_sf"/>
</dbReference>
<dbReference type="Pfam" id="PF03372">
    <property type="entry name" value="Exo_endo_phos"/>
    <property type="match status" value="1"/>
</dbReference>
<dbReference type="GO" id="GO:0003906">
    <property type="term" value="F:DNA-(apurinic or apyrimidinic site) endonuclease activity"/>
    <property type="evidence" value="ECO:0007669"/>
    <property type="project" value="TreeGrafter"/>
</dbReference>
<dbReference type="Ensembl" id="ENSEEET00000007834.2">
    <property type="protein sequence ID" value="ENSEEEP00000007728.1"/>
    <property type="gene ID" value="ENSEEEG00000004045.2"/>
</dbReference>
<keyword evidence="4 9" id="KW-0479">Metal-binding</keyword>
<evidence type="ECO:0000256" key="9">
    <source>
        <dbReference type="PIRSR" id="PIRSR604808-2"/>
    </source>
</evidence>
<dbReference type="GO" id="GO:0046872">
    <property type="term" value="F:metal ion binding"/>
    <property type="evidence" value="ECO:0007669"/>
    <property type="project" value="UniProtKB-KW"/>
</dbReference>
<keyword evidence="7 9" id="KW-0460">Magnesium</keyword>
<dbReference type="GO" id="GO:0008311">
    <property type="term" value="F:double-stranded DNA 3'-5' DNA exonuclease activity"/>
    <property type="evidence" value="ECO:0007669"/>
    <property type="project" value="UniProtKB-EC"/>
</dbReference>
<reference evidence="12" key="3">
    <citation type="submission" date="2020-05" db="EMBL/GenBank/DDBJ databases">
        <title>Electrophorus electricus (electric eel) genome, fEleEle1, primary haplotype.</title>
        <authorList>
            <person name="Myers G."/>
            <person name="Meyer A."/>
            <person name="Fedrigo O."/>
            <person name="Formenti G."/>
            <person name="Rhie A."/>
            <person name="Tracey A."/>
            <person name="Sims Y."/>
            <person name="Jarvis E.D."/>
        </authorList>
    </citation>
    <scope>NUCLEOTIDE SEQUENCE [LARGE SCALE GENOMIC DNA]</scope>
</reference>
<dbReference type="AlphaFoldDB" id="A0A4W4E9Z8"/>
<dbReference type="GO" id="GO:0008081">
    <property type="term" value="F:phosphoric diester hydrolase activity"/>
    <property type="evidence" value="ECO:0007669"/>
    <property type="project" value="TreeGrafter"/>
</dbReference>
<evidence type="ECO:0000256" key="1">
    <source>
        <dbReference type="ARBA" id="ARBA00000493"/>
    </source>
</evidence>
<feature type="site" description="Transition state stabilizer" evidence="10">
    <location>
        <position position="154"/>
    </location>
</feature>
<dbReference type="GO" id="GO:0005634">
    <property type="term" value="C:nucleus"/>
    <property type="evidence" value="ECO:0007669"/>
    <property type="project" value="TreeGrafter"/>
</dbReference>
<protein>
    <recommendedName>
        <fullName evidence="3">exodeoxyribonuclease III</fullName>
        <ecNumber evidence="3">3.1.11.2</ecNumber>
    </recommendedName>
</protein>
<dbReference type="CDD" id="cd09076">
    <property type="entry name" value="L1-EN"/>
    <property type="match status" value="1"/>
</dbReference>
<dbReference type="SUPFAM" id="SSF56219">
    <property type="entry name" value="DNase I-like"/>
    <property type="match status" value="1"/>
</dbReference>
<keyword evidence="6" id="KW-0378">Hydrolase</keyword>
<evidence type="ECO:0000259" key="11">
    <source>
        <dbReference type="Pfam" id="PF03372"/>
    </source>
</evidence>
<keyword evidence="5" id="KW-0227">DNA damage</keyword>
<evidence type="ECO:0000256" key="6">
    <source>
        <dbReference type="ARBA" id="ARBA00022801"/>
    </source>
</evidence>
<dbReference type="OMA" id="WLYPEEK"/>
<name>A0A4W4E9Z8_ELEEL</name>
<dbReference type="InterPro" id="IPR005135">
    <property type="entry name" value="Endo/exonuclease/phosphatase"/>
</dbReference>
<keyword evidence="8" id="KW-0234">DNA repair</keyword>
<sequence length="252" mass="29021">MNSNNKKQSLTILSWNVNGFILKKSNILNYLKLLRADVVFLQETHVGPSANCPAGSIQIQGLYPDYDWAVFTTFKNTCRGVAVLFREGLGCEGLRVVGDDKGRYLIISCKIQEKEFEFVNVYNPTDELIDFNQFRDDLLSPSEATYFVIGGDFNTVMDAEFDRTSNIRNRGHRVRFTGLMSFLETFNLVDIWRWLYPEEKSFTYFDVKGKSRLDYFFLRCKNLTSLQLHRGILTIPITPTVFTIAVPSPYLI</sequence>
<feature type="binding site" evidence="9">
    <location>
        <position position="16"/>
    </location>
    <ligand>
        <name>Mg(2+)</name>
        <dbReference type="ChEBI" id="CHEBI:18420"/>
        <label>1</label>
    </ligand>
</feature>
<reference evidence="12" key="4">
    <citation type="submission" date="2025-08" db="UniProtKB">
        <authorList>
            <consortium name="Ensembl"/>
        </authorList>
    </citation>
    <scope>IDENTIFICATION</scope>
</reference>
<dbReference type="InterPro" id="IPR004808">
    <property type="entry name" value="AP_endonuc_1"/>
</dbReference>
<keyword evidence="9" id="KW-0464">Manganese</keyword>
<evidence type="ECO:0000256" key="5">
    <source>
        <dbReference type="ARBA" id="ARBA00022763"/>
    </source>
</evidence>
<comment type="similarity">
    <text evidence="2">Belongs to the DNA repair enzymes AP/ExoA family.</text>
</comment>
<feature type="site" description="Important for catalytic activity" evidence="10">
    <location>
        <position position="214"/>
    </location>
</feature>
<accession>A0A4W4E9Z8</accession>
<dbReference type="Gene3D" id="3.60.10.10">
    <property type="entry name" value="Endonuclease/exonuclease/phosphatase"/>
    <property type="match status" value="1"/>
</dbReference>
<evidence type="ECO:0000256" key="3">
    <source>
        <dbReference type="ARBA" id="ARBA00012115"/>
    </source>
</evidence>
<comment type="cofactor">
    <cofactor evidence="9">
        <name>Mg(2+)</name>
        <dbReference type="ChEBI" id="CHEBI:18420"/>
    </cofactor>
    <cofactor evidence="9">
        <name>Mn(2+)</name>
        <dbReference type="ChEBI" id="CHEBI:29035"/>
    </cofactor>
    <text evidence="9">Probably binds two magnesium or manganese ions per subunit.</text>
</comment>
<dbReference type="GO" id="GO:0006284">
    <property type="term" value="P:base-excision repair"/>
    <property type="evidence" value="ECO:0007669"/>
    <property type="project" value="TreeGrafter"/>
</dbReference>